<protein>
    <submittedName>
        <fullName evidence="7">Peptidase</fullName>
    </submittedName>
</protein>
<keyword evidence="4" id="KW-0862">Zinc</keyword>
<dbReference type="InterPro" id="IPR028090">
    <property type="entry name" value="JAB_dom_prok"/>
</dbReference>
<dbReference type="Gene3D" id="3.40.140.10">
    <property type="entry name" value="Cytidine Deaminase, domain 2"/>
    <property type="match status" value="1"/>
</dbReference>
<evidence type="ECO:0000256" key="1">
    <source>
        <dbReference type="ARBA" id="ARBA00022670"/>
    </source>
</evidence>
<keyword evidence="1" id="KW-0645">Protease</keyword>
<organism evidence="7 8">
    <name type="scientific">Prochlorococcus marinus XMU1408</name>
    <dbReference type="NCBI Taxonomy" id="2213228"/>
    <lineage>
        <taxon>Bacteria</taxon>
        <taxon>Bacillati</taxon>
        <taxon>Cyanobacteriota</taxon>
        <taxon>Cyanophyceae</taxon>
        <taxon>Synechococcales</taxon>
        <taxon>Prochlorococcaceae</taxon>
        <taxon>Prochlorococcus</taxon>
    </lineage>
</organism>
<dbReference type="PANTHER" id="PTHR34858">
    <property type="entry name" value="CYSO-CYSTEINE PEPTIDASE"/>
    <property type="match status" value="1"/>
</dbReference>
<name>A0A318RBW8_PROMR</name>
<keyword evidence="2" id="KW-0479">Metal-binding</keyword>
<dbReference type="EMBL" id="QJUE01000006">
    <property type="protein sequence ID" value="PYE00616.1"/>
    <property type="molecule type" value="Genomic_DNA"/>
</dbReference>
<dbReference type="InterPro" id="IPR051929">
    <property type="entry name" value="VirAsm_ModProt"/>
</dbReference>
<keyword evidence="5" id="KW-0482">Metalloprotease</keyword>
<dbReference type="CDD" id="cd08070">
    <property type="entry name" value="MPN_like"/>
    <property type="match status" value="1"/>
</dbReference>
<reference evidence="7 8" key="1">
    <citation type="journal article" date="2018" name="Appl. Environ. Microbiol.">
        <title>Genome rearrangement shapes Prochlorococcus ecological adaptation.</title>
        <authorList>
            <person name="Yan W."/>
            <person name="Wei S."/>
            <person name="Wang Q."/>
            <person name="Xiao X."/>
            <person name="Zeng Q."/>
            <person name="Jiao N."/>
            <person name="Zhang R."/>
        </authorList>
    </citation>
    <scope>NUCLEOTIDE SEQUENCE [LARGE SCALE GENOMIC DNA]</scope>
    <source>
        <strain evidence="7 8">XMU1408</strain>
    </source>
</reference>
<dbReference type="RefSeq" id="WP_158467317.1">
    <property type="nucleotide sequence ID" value="NZ_QJUE01000006.1"/>
</dbReference>
<evidence type="ECO:0000256" key="4">
    <source>
        <dbReference type="ARBA" id="ARBA00022833"/>
    </source>
</evidence>
<proteinExistence type="predicted"/>
<dbReference type="AlphaFoldDB" id="A0A318RBW8"/>
<dbReference type="SUPFAM" id="SSF102712">
    <property type="entry name" value="JAB1/MPN domain"/>
    <property type="match status" value="1"/>
</dbReference>
<evidence type="ECO:0000256" key="5">
    <source>
        <dbReference type="ARBA" id="ARBA00023049"/>
    </source>
</evidence>
<dbReference type="GO" id="GO:0008270">
    <property type="term" value="F:zinc ion binding"/>
    <property type="evidence" value="ECO:0007669"/>
    <property type="project" value="TreeGrafter"/>
</dbReference>
<gene>
    <name evidence="7" type="ORF">DNJ73_08710</name>
</gene>
<feature type="domain" description="JAB" evidence="6">
    <location>
        <begin position="15"/>
        <end position="153"/>
    </location>
</feature>
<evidence type="ECO:0000256" key="2">
    <source>
        <dbReference type="ARBA" id="ARBA00022723"/>
    </source>
</evidence>
<accession>A0A318RBW8</accession>
<dbReference type="GO" id="GO:0006508">
    <property type="term" value="P:proteolysis"/>
    <property type="evidence" value="ECO:0007669"/>
    <property type="project" value="UniProtKB-KW"/>
</dbReference>
<dbReference type="Proteomes" id="UP000247807">
    <property type="component" value="Unassembled WGS sequence"/>
</dbReference>
<dbReference type="GO" id="GO:0008235">
    <property type="term" value="F:metalloexopeptidase activity"/>
    <property type="evidence" value="ECO:0007669"/>
    <property type="project" value="TreeGrafter"/>
</dbReference>
<keyword evidence="3" id="KW-0378">Hydrolase</keyword>
<evidence type="ECO:0000313" key="8">
    <source>
        <dbReference type="Proteomes" id="UP000247807"/>
    </source>
</evidence>
<comment type="caution">
    <text evidence="7">The sequence shown here is derived from an EMBL/GenBank/DDBJ whole genome shotgun (WGS) entry which is preliminary data.</text>
</comment>
<dbReference type="PANTHER" id="PTHR34858:SF1">
    <property type="entry name" value="CYSO-CYSTEINE PEPTIDASE"/>
    <property type="match status" value="1"/>
</dbReference>
<evidence type="ECO:0000256" key="3">
    <source>
        <dbReference type="ARBA" id="ARBA00022801"/>
    </source>
</evidence>
<dbReference type="OrthoDB" id="9802958at2"/>
<dbReference type="Pfam" id="PF14464">
    <property type="entry name" value="Prok-JAB"/>
    <property type="match status" value="1"/>
</dbReference>
<sequence length="170" mass="20018">MKIPNYIEFHNNTNSILSRFLKAAEPKEGCAILIGQKKSSATDYKNNFWEIKYVWNCRNIWGQEESKLIHLKARTILNQKNIQLSKNNYFEIDPKDQIAAQKWARRNELEVLCCAHSHPLGKNRPSEMDLFWHRSPGLMVISNKDGNLKAWWIKNKFSFHKVKIEIFSLT</sequence>
<evidence type="ECO:0000313" key="7">
    <source>
        <dbReference type="EMBL" id="PYE00616.1"/>
    </source>
</evidence>
<evidence type="ECO:0000259" key="6">
    <source>
        <dbReference type="Pfam" id="PF14464"/>
    </source>
</evidence>